<sequence>MNEELLHKYLNNEISEEELKTLRASETGREFLKIAETTAKLNTPPFEKEKTWEKLSQKTVSKPKVITLFNYKSLLKYAAMLVLILTGYLYVTSLDASVTSGLAEKRTTVLPDKSEVVLNAESKIIFNKKSWDKKRTLSLQGEAFFKVAKGKKFDVETNQGIVSVLGTEFNVLSRNNRFIVTCYEGLVEISFKNEKLQLPAGNKVIIENGEIITQNQIAVNKPSWMNNESTFQDSELILVINELKRQYAIEINLENVNTKQHFTGTFTHTNLEDALKTITLPLQLTYTIGENNSVTIYGNK</sequence>
<dbReference type="Proteomes" id="UP000652231">
    <property type="component" value="Unassembled WGS sequence"/>
</dbReference>
<gene>
    <name evidence="3" type="ORF">GCM10011312_22870</name>
</gene>
<name>A0A8J2VCB7_9FLAO</name>
<comment type="caution">
    <text evidence="3">The sequence shown here is derived from an EMBL/GenBank/DDBJ whole genome shotgun (WGS) entry which is preliminary data.</text>
</comment>
<reference evidence="3" key="2">
    <citation type="submission" date="2020-09" db="EMBL/GenBank/DDBJ databases">
        <authorList>
            <person name="Sun Q."/>
            <person name="Zhou Y."/>
        </authorList>
    </citation>
    <scope>NUCLEOTIDE SEQUENCE</scope>
    <source>
        <strain evidence="3">CGMCC 1.12924</strain>
    </source>
</reference>
<proteinExistence type="predicted"/>
<dbReference type="EMBL" id="BMGK01000010">
    <property type="protein sequence ID" value="GGD98788.1"/>
    <property type="molecule type" value="Genomic_DNA"/>
</dbReference>
<dbReference type="GO" id="GO:0016989">
    <property type="term" value="F:sigma factor antagonist activity"/>
    <property type="evidence" value="ECO:0007669"/>
    <property type="project" value="TreeGrafter"/>
</dbReference>
<dbReference type="Gene3D" id="2.60.120.1440">
    <property type="match status" value="1"/>
</dbReference>
<dbReference type="InterPro" id="IPR032508">
    <property type="entry name" value="FecR_C"/>
</dbReference>
<reference evidence="3" key="1">
    <citation type="journal article" date="2014" name="Int. J. Syst. Evol. Microbiol.">
        <title>Complete genome sequence of Corynebacterium casei LMG S-19264T (=DSM 44701T), isolated from a smear-ripened cheese.</title>
        <authorList>
            <consortium name="US DOE Joint Genome Institute (JGI-PGF)"/>
            <person name="Walter F."/>
            <person name="Albersmeier A."/>
            <person name="Kalinowski J."/>
            <person name="Ruckert C."/>
        </authorList>
    </citation>
    <scope>NUCLEOTIDE SEQUENCE</scope>
    <source>
        <strain evidence="3">CGMCC 1.12924</strain>
    </source>
</reference>
<dbReference type="Pfam" id="PF16344">
    <property type="entry name" value="FecR_C"/>
    <property type="match status" value="1"/>
</dbReference>
<keyword evidence="4" id="KW-1185">Reference proteome</keyword>
<dbReference type="Gene3D" id="3.55.50.30">
    <property type="match status" value="1"/>
</dbReference>
<dbReference type="PANTHER" id="PTHR30273">
    <property type="entry name" value="PERIPLASMIC SIGNAL SENSOR AND SIGMA FACTOR ACTIVATOR FECR-RELATED"/>
    <property type="match status" value="1"/>
</dbReference>
<accession>A0A8J2VCB7</accession>
<dbReference type="InterPro" id="IPR012373">
    <property type="entry name" value="Ferrdict_sens_TM"/>
</dbReference>
<dbReference type="RefSeq" id="WP_188442655.1">
    <property type="nucleotide sequence ID" value="NZ_BMGK01000010.1"/>
</dbReference>
<evidence type="ECO:0000259" key="2">
    <source>
        <dbReference type="Pfam" id="PF16344"/>
    </source>
</evidence>
<dbReference type="PIRSF" id="PIRSF018266">
    <property type="entry name" value="FecR"/>
    <property type="match status" value="1"/>
</dbReference>
<feature type="domain" description="FecR protein" evidence="1">
    <location>
        <begin position="98"/>
        <end position="188"/>
    </location>
</feature>
<evidence type="ECO:0000313" key="4">
    <source>
        <dbReference type="Proteomes" id="UP000652231"/>
    </source>
</evidence>
<dbReference type="PANTHER" id="PTHR30273:SF2">
    <property type="entry name" value="PROTEIN FECR"/>
    <property type="match status" value="1"/>
</dbReference>
<protein>
    <submittedName>
        <fullName evidence="3">Anti-sigma factor</fullName>
    </submittedName>
</protein>
<dbReference type="AlphaFoldDB" id="A0A8J2VCB7"/>
<evidence type="ECO:0000313" key="3">
    <source>
        <dbReference type="EMBL" id="GGD98788.1"/>
    </source>
</evidence>
<feature type="domain" description="Protein FecR C-terminal" evidence="2">
    <location>
        <begin position="230"/>
        <end position="296"/>
    </location>
</feature>
<dbReference type="Pfam" id="PF04773">
    <property type="entry name" value="FecR"/>
    <property type="match status" value="1"/>
</dbReference>
<organism evidence="3 4">
    <name type="scientific">Planktosalinus lacus</name>
    <dbReference type="NCBI Taxonomy" id="1526573"/>
    <lineage>
        <taxon>Bacteria</taxon>
        <taxon>Pseudomonadati</taxon>
        <taxon>Bacteroidota</taxon>
        <taxon>Flavobacteriia</taxon>
        <taxon>Flavobacteriales</taxon>
        <taxon>Flavobacteriaceae</taxon>
        <taxon>Planktosalinus</taxon>
    </lineage>
</organism>
<dbReference type="InterPro" id="IPR006860">
    <property type="entry name" value="FecR"/>
</dbReference>
<evidence type="ECO:0000259" key="1">
    <source>
        <dbReference type="Pfam" id="PF04773"/>
    </source>
</evidence>